<feature type="region of interest" description="Disordered" evidence="1">
    <location>
        <begin position="69"/>
        <end position="90"/>
    </location>
</feature>
<name>A0A8D8Q5K5_9HEMI</name>
<accession>A0A8D8Q5K5</accession>
<evidence type="ECO:0000256" key="1">
    <source>
        <dbReference type="SAM" id="MobiDB-lite"/>
    </source>
</evidence>
<dbReference type="EMBL" id="HBUF01060379">
    <property type="protein sequence ID" value="CAG6625583.1"/>
    <property type="molecule type" value="Transcribed_RNA"/>
</dbReference>
<evidence type="ECO:0000313" key="3">
    <source>
        <dbReference type="EMBL" id="CAG6625583.1"/>
    </source>
</evidence>
<sequence>MKMIARLPFVLATTFLFMTNSLALPHPQPYPFPTGGHSSSWSISNLGPIPSDHGSETYSETRIYSDRSAAAKLQTNSDSSDSSEEDMKRATAAKLELSPLDRSATETQQVVGYYLYPNQSYVTPAPPRGLLLYYYRVSDLYCVLREWCELYLSARHIPIRQGQGRRKGGGVCGRNGPFRYLMIFSKYKPARPEPDYLDVGSIIVRTSSCSFKAMETPLETSS</sequence>
<evidence type="ECO:0000256" key="2">
    <source>
        <dbReference type="SAM" id="SignalP"/>
    </source>
</evidence>
<dbReference type="AlphaFoldDB" id="A0A8D8Q5K5"/>
<feature type="chain" id="PRO_5034930534" evidence="2">
    <location>
        <begin position="24"/>
        <end position="222"/>
    </location>
</feature>
<feature type="signal peptide" evidence="2">
    <location>
        <begin position="1"/>
        <end position="23"/>
    </location>
</feature>
<organism evidence="3">
    <name type="scientific">Cacopsylla melanoneura</name>
    <dbReference type="NCBI Taxonomy" id="428564"/>
    <lineage>
        <taxon>Eukaryota</taxon>
        <taxon>Metazoa</taxon>
        <taxon>Ecdysozoa</taxon>
        <taxon>Arthropoda</taxon>
        <taxon>Hexapoda</taxon>
        <taxon>Insecta</taxon>
        <taxon>Pterygota</taxon>
        <taxon>Neoptera</taxon>
        <taxon>Paraneoptera</taxon>
        <taxon>Hemiptera</taxon>
        <taxon>Sternorrhyncha</taxon>
        <taxon>Psylloidea</taxon>
        <taxon>Psyllidae</taxon>
        <taxon>Psyllinae</taxon>
        <taxon>Cacopsylla</taxon>
    </lineage>
</organism>
<reference evidence="3" key="1">
    <citation type="submission" date="2021-05" db="EMBL/GenBank/DDBJ databases">
        <authorList>
            <person name="Alioto T."/>
            <person name="Alioto T."/>
            <person name="Gomez Garrido J."/>
        </authorList>
    </citation>
    <scope>NUCLEOTIDE SEQUENCE</scope>
</reference>
<protein>
    <submittedName>
        <fullName evidence="3">Uncharacterized protein</fullName>
    </submittedName>
</protein>
<keyword evidence="2" id="KW-0732">Signal</keyword>
<proteinExistence type="predicted"/>